<feature type="transmembrane region" description="Helical" evidence="7">
    <location>
        <begin position="155"/>
        <end position="173"/>
    </location>
</feature>
<organism evidence="9 10">
    <name type="scientific">Rhizomicrobium electricum</name>
    <dbReference type="NCBI Taxonomy" id="480070"/>
    <lineage>
        <taxon>Bacteria</taxon>
        <taxon>Pseudomonadati</taxon>
        <taxon>Pseudomonadota</taxon>
        <taxon>Alphaproteobacteria</taxon>
        <taxon>Micropepsales</taxon>
        <taxon>Micropepsaceae</taxon>
        <taxon>Rhizomicrobium</taxon>
    </lineage>
</organism>
<keyword evidence="10" id="KW-1185">Reference proteome</keyword>
<dbReference type="EMBL" id="BAAADD010000007">
    <property type="protein sequence ID" value="GAA0576127.1"/>
    <property type="molecule type" value="Genomic_DNA"/>
</dbReference>
<name>A0ABP3PUM0_9PROT</name>
<feature type="domain" description="Peptidase M50" evidence="8">
    <location>
        <begin position="52"/>
        <end position="145"/>
    </location>
</feature>
<evidence type="ECO:0000256" key="1">
    <source>
        <dbReference type="ARBA" id="ARBA00001947"/>
    </source>
</evidence>
<feature type="transmembrane region" description="Helical" evidence="7">
    <location>
        <begin position="42"/>
        <end position="62"/>
    </location>
</feature>
<comment type="subcellular location">
    <subcellularLocation>
        <location evidence="2">Membrane</location>
        <topology evidence="2">Multi-pass membrane protein</topology>
    </subcellularLocation>
</comment>
<reference evidence="10" key="1">
    <citation type="journal article" date="2019" name="Int. J. Syst. Evol. Microbiol.">
        <title>The Global Catalogue of Microorganisms (GCM) 10K type strain sequencing project: providing services to taxonomists for standard genome sequencing and annotation.</title>
        <authorList>
            <consortium name="The Broad Institute Genomics Platform"/>
            <consortium name="The Broad Institute Genome Sequencing Center for Infectious Disease"/>
            <person name="Wu L."/>
            <person name="Ma J."/>
        </authorList>
    </citation>
    <scope>NUCLEOTIDE SEQUENCE [LARGE SCALE GENOMIC DNA]</scope>
    <source>
        <strain evidence="10">JCM 15089</strain>
    </source>
</reference>
<proteinExistence type="inferred from homology"/>
<feature type="transmembrane region" description="Helical" evidence="7">
    <location>
        <begin position="97"/>
        <end position="117"/>
    </location>
</feature>
<dbReference type="Pfam" id="PF02163">
    <property type="entry name" value="Peptidase_M50"/>
    <property type="match status" value="1"/>
</dbReference>
<comment type="cofactor">
    <cofactor evidence="1">
        <name>Zn(2+)</name>
        <dbReference type="ChEBI" id="CHEBI:29105"/>
    </cofactor>
</comment>
<protein>
    <recommendedName>
        <fullName evidence="8">Peptidase M50 domain-containing protein</fullName>
    </recommendedName>
</protein>
<evidence type="ECO:0000259" key="8">
    <source>
        <dbReference type="Pfam" id="PF02163"/>
    </source>
</evidence>
<evidence type="ECO:0000256" key="2">
    <source>
        <dbReference type="ARBA" id="ARBA00004141"/>
    </source>
</evidence>
<evidence type="ECO:0000256" key="7">
    <source>
        <dbReference type="SAM" id="Phobius"/>
    </source>
</evidence>
<gene>
    <name evidence="9" type="ORF">GCM10008942_26190</name>
</gene>
<feature type="transmembrane region" description="Helical" evidence="7">
    <location>
        <begin position="12"/>
        <end position="36"/>
    </location>
</feature>
<evidence type="ECO:0000256" key="4">
    <source>
        <dbReference type="ARBA" id="ARBA00022692"/>
    </source>
</evidence>
<keyword evidence="4 7" id="KW-0812">Transmembrane</keyword>
<evidence type="ECO:0000313" key="9">
    <source>
        <dbReference type="EMBL" id="GAA0576127.1"/>
    </source>
</evidence>
<evidence type="ECO:0000256" key="3">
    <source>
        <dbReference type="ARBA" id="ARBA00007931"/>
    </source>
</evidence>
<feature type="transmembrane region" description="Helical" evidence="7">
    <location>
        <begin position="124"/>
        <end position="149"/>
    </location>
</feature>
<comment type="similarity">
    <text evidence="3">Belongs to the peptidase M50B family.</text>
</comment>
<evidence type="ECO:0000256" key="5">
    <source>
        <dbReference type="ARBA" id="ARBA00022989"/>
    </source>
</evidence>
<dbReference type="Proteomes" id="UP001499951">
    <property type="component" value="Unassembled WGS sequence"/>
</dbReference>
<comment type="caution">
    <text evidence="9">The sequence shown here is derived from an EMBL/GenBank/DDBJ whole genome shotgun (WGS) entry which is preliminary data.</text>
</comment>
<accession>A0ABP3PUM0</accession>
<dbReference type="CDD" id="cd05709">
    <property type="entry name" value="S2P-M50"/>
    <property type="match status" value="1"/>
</dbReference>
<dbReference type="RefSeq" id="WP_166936584.1">
    <property type="nucleotide sequence ID" value="NZ_BAAADD010000007.1"/>
</dbReference>
<keyword evidence="6 7" id="KW-0472">Membrane</keyword>
<keyword evidence="5 7" id="KW-1133">Transmembrane helix</keyword>
<evidence type="ECO:0000256" key="6">
    <source>
        <dbReference type="ARBA" id="ARBA00023136"/>
    </source>
</evidence>
<evidence type="ECO:0000313" key="10">
    <source>
        <dbReference type="Proteomes" id="UP001499951"/>
    </source>
</evidence>
<dbReference type="InterPro" id="IPR008915">
    <property type="entry name" value="Peptidase_M50"/>
</dbReference>
<sequence>MTAAAPLSAKQAPLLAAALIAFVAASAGITIAVWHADALPDVLARLVSLVFFLFIVPAEVLVHEGGHLAVAKLLGWRVPLLSWGPFTLRFVPLKLVYGAPAFGSSAAGAVVAVPPAGRESNWGWALLSAGGPLANFLLAGAAGMASAAASDTPRALFLVLAVISLASGLYNLWPRGSSDGAQLLNVLRFKNGDWRGLFARLVEQTLRGVRPRDWPDSLMVAVRRLSLWSDSPDLQLAAYAWHLDRGEIGPARAALARSARDPQIFAEQAFAAAWFDRNAAAAGALLARTGWSSHSLICYWRARAAQALITGETTAAREALRKGRILVREGPFATAFDADWFDAIEKELP</sequence>